<keyword evidence="3" id="KW-1185">Reference proteome</keyword>
<dbReference type="Gene3D" id="3.10.180.10">
    <property type="entry name" value="2,3-Dihydroxybiphenyl 1,2-Dioxygenase, domain 1"/>
    <property type="match status" value="1"/>
</dbReference>
<dbReference type="PROSITE" id="PS51819">
    <property type="entry name" value="VOC"/>
    <property type="match status" value="1"/>
</dbReference>
<dbReference type="InterPro" id="IPR029068">
    <property type="entry name" value="Glyas_Bleomycin-R_OHBP_Dase"/>
</dbReference>
<proteinExistence type="predicted"/>
<evidence type="ECO:0000313" key="2">
    <source>
        <dbReference type="EMBL" id="GEC98841.1"/>
    </source>
</evidence>
<evidence type="ECO:0000313" key="3">
    <source>
        <dbReference type="Proteomes" id="UP000315730"/>
    </source>
</evidence>
<name>A0A4Y4D142_KOCVA</name>
<evidence type="ECO:0000259" key="1">
    <source>
        <dbReference type="PROSITE" id="PS51819"/>
    </source>
</evidence>
<dbReference type="EMBL" id="BJNW01000007">
    <property type="protein sequence ID" value="GEC98841.1"/>
    <property type="molecule type" value="Genomic_DNA"/>
</dbReference>
<feature type="domain" description="VOC" evidence="1">
    <location>
        <begin position="32"/>
        <end position="146"/>
    </location>
</feature>
<dbReference type="SUPFAM" id="SSF54593">
    <property type="entry name" value="Glyoxalase/Bleomycin resistance protein/Dihydroxybiphenyl dioxygenase"/>
    <property type="match status" value="1"/>
</dbReference>
<protein>
    <recommendedName>
        <fullName evidence="1">VOC domain-containing protein</fullName>
    </recommendedName>
</protein>
<accession>A0A4Y4D142</accession>
<dbReference type="CDD" id="cd06587">
    <property type="entry name" value="VOC"/>
    <property type="match status" value="1"/>
</dbReference>
<dbReference type="InterPro" id="IPR004360">
    <property type="entry name" value="Glyas_Fos-R_dOase_dom"/>
</dbReference>
<gene>
    <name evidence="2" type="ORF">KVA01_09960</name>
</gene>
<dbReference type="Proteomes" id="UP000315730">
    <property type="component" value="Unassembled WGS sequence"/>
</dbReference>
<dbReference type="Pfam" id="PF00903">
    <property type="entry name" value="Glyoxalase"/>
    <property type="match status" value="1"/>
</dbReference>
<organism evidence="2 3">
    <name type="scientific">Kocuria varians</name>
    <name type="common">Micrococcus varians</name>
    <dbReference type="NCBI Taxonomy" id="1272"/>
    <lineage>
        <taxon>Bacteria</taxon>
        <taxon>Bacillati</taxon>
        <taxon>Actinomycetota</taxon>
        <taxon>Actinomycetes</taxon>
        <taxon>Micrococcales</taxon>
        <taxon>Micrococcaceae</taxon>
        <taxon>Kocuria</taxon>
    </lineage>
</organism>
<dbReference type="STRING" id="1272.GCA_900014985_00555"/>
<sequence>MSTHFDSFDISPVPAPAWDAAAPENFRGIYGMPSFVTVTTSDMAASVTFWTGVLGFFSLFEIPGRLVHLRRWAFQDVLLVPGTPPQEGASSPAVNFACVQAQIEQVSAACEGFDGVVVSGPRDTPWNSREVEVLTPEGIRVVFTAAKPYDPATQEAANLRAVGITAPAHGVEDNEAHGR</sequence>
<dbReference type="RefSeq" id="WP_141269163.1">
    <property type="nucleotide sequence ID" value="NZ_BJNW01000007.1"/>
</dbReference>
<comment type="caution">
    <text evidence="2">The sequence shown here is derived from an EMBL/GenBank/DDBJ whole genome shotgun (WGS) entry which is preliminary data.</text>
</comment>
<dbReference type="AlphaFoldDB" id="A0A4Y4D142"/>
<dbReference type="InterPro" id="IPR037523">
    <property type="entry name" value="VOC_core"/>
</dbReference>
<reference evidence="2 3" key="1">
    <citation type="submission" date="2019-06" db="EMBL/GenBank/DDBJ databases">
        <title>Whole genome shotgun sequence of Kocuria varians NBRC 15358.</title>
        <authorList>
            <person name="Hosoyama A."/>
            <person name="Uohara A."/>
            <person name="Ohji S."/>
            <person name="Ichikawa N."/>
        </authorList>
    </citation>
    <scope>NUCLEOTIDE SEQUENCE [LARGE SCALE GENOMIC DNA]</scope>
    <source>
        <strain evidence="2 3">NBRC 15358</strain>
    </source>
</reference>
<dbReference type="OrthoDB" id="5066780at2"/>